<keyword evidence="9 11" id="KW-0472">Membrane</keyword>
<comment type="subcellular location">
    <subcellularLocation>
        <location evidence="1 11">Cell outer membrane</location>
        <topology evidence="1 11">Multi-pass membrane protein</topology>
    </subcellularLocation>
</comment>
<evidence type="ECO:0000256" key="6">
    <source>
        <dbReference type="ARBA" id="ARBA00023004"/>
    </source>
</evidence>
<dbReference type="EMBL" id="JAAONZ010000003">
    <property type="protein sequence ID" value="NHO65005.1"/>
    <property type="molecule type" value="Genomic_DNA"/>
</dbReference>
<dbReference type="InterPro" id="IPR036942">
    <property type="entry name" value="Beta-barrel_TonB_sf"/>
</dbReference>
<sequence>MTLYRPAPVQPLSRFQSRSLLQPLPLSQPLVLAIALAISSGASADTASDSPGPTGSPGYTLEELIVTAQKREQSSMEVPIAIGTFSPQDMENTGALVLDDIDDYIPGFDSGGGLTQARFSIRGIESANISSGGDASVATFYDGVYLPRAATTIAFSDMERIEILKGPQGTLAGRNAAAGSINMVPNQPLPDSSEGFIQLKAGNYGLQRWEGMLNLPLADNLALRANLLSNNFDGYIDNQLPGGSDIGEQDNLTGRLALLWQLSDSTELQLNYDFDDTDNGPAAVSGYRQGKVSFDEAYNDVIDGQETRDMYSAGLRLNHTFDDNWTLGWWANHRELDTTNRQDEDGTGSVYTYLDTDNIESSEITYTELQLNYNSDRINFVGGLTYSRENKSQDTHITSTAETASTLATQVANGLLDALSGGTIPALDHLWNPADWDTLFGVLTGGGSPGDFAGLGIPAYSNAEYQAALGGIYGAGYGPLLNGYHEVLAAGWVNSDYAGSLWTETVSNTGTFTNYGIYADIDIAVTDQWNLIFGLRYSKDEKEFSWGNPLSTMASNINAERGYYASLGIPFVGDIPTATNFLSPLSLSGVGLVNSQVTAADEWSKTTGRAVVQYHINEDLMSFLSYSTGYTSGGFDSFVLNSSITPLDPEDVANIEWGLKGDFFDNRLRTQFSYFKMDYKNRQKSVTSADPSIPGLAAPIIISGDEEIDGWELSLTWVPTRSLQLSMVTTMRNSDSEYENYIDAQGNLSDGSSETPDTLTAYTLSLDWAPDFKLPGNLNLHLDYVFNEQDFGPDSPNYLPEYETIENFGDDQKILNARLAWSSEDEHYLLALWGKNLLDNQYTGIPGGLTASDLGTAHTQVSAPLTWGIDARYNF</sequence>
<keyword evidence="2 11" id="KW-0813">Transport</keyword>
<name>A0A9E5JU97_9GAMM</name>
<dbReference type="Proteomes" id="UP000787472">
    <property type="component" value="Unassembled WGS sequence"/>
</dbReference>
<dbReference type="GO" id="GO:0009279">
    <property type="term" value="C:cell outer membrane"/>
    <property type="evidence" value="ECO:0007669"/>
    <property type="project" value="UniProtKB-SubCell"/>
</dbReference>
<evidence type="ECO:0000256" key="8">
    <source>
        <dbReference type="ARBA" id="ARBA00023077"/>
    </source>
</evidence>
<evidence type="ECO:0000313" key="17">
    <source>
        <dbReference type="Proteomes" id="UP000787472"/>
    </source>
</evidence>
<dbReference type="GO" id="GO:0006826">
    <property type="term" value="P:iron ion transport"/>
    <property type="evidence" value="ECO:0007669"/>
    <property type="project" value="UniProtKB-KW"/>
</dbReference>
<evidence type="ECO:0000256" key="1">
    <source>
        <dbReference type="ARBA" id="ARBA00004571"/>
    </source>
</evidence>
<dbReference type="InterPro" id="IPR000531">
    <property type="entry name" value="Beta-barrel_TonB"/>
</dbReference>
<evidence type="ECO:0000256" key="7">
    <source>
        <dbReference type="ARBA" id="ARBA00023065"/>
    </source>
</evidence>
<keyword evidence="17" id="KW-1185">Reference proteome</keyword>
<feature type="domain" description="TonB-dependent receptor-like beta-barrel" evidence="14">
    <location>
        <begin position="490"/>
        <end position="837"/>
    </location>
</feature>
<evidence type="ECO:0000259" key="14">
    <source>
        <dbReference type="Pfam" id="PF00593"/>
    </source>
</evidence>
<keyword evidence="4" id="KW-0410">Iron transport</keyword>
<evidence type="ECO:0000256" key="2">
    <source>
        <dbReference type="ARBA" id="ARBA00022448"/>
    </source>
</evidence>
<keyword evidence="6" id="KW-0408">Iron</keyword>
<keyword evidence="13" id="KW-0732">Signal</keyword>
<keyword evidence="16" id="KW-0675">Receptor</keyword>
<gene>
    <name evidence="16" type="ORF">G8770_05555</name>
</gene>
<organism evidence="16 17">
    <name type="scientific">Pseudomaricurvus hydrocarbonicus</name>
    <dbReference type="NCBI Taxonomy" id="1470433"/>
    <lineage>
        <taxon>Bacteria</taxon>
        <taxon>Pseudomonadati</taxon>
        <taxon>Pseudomonadota</taxon>
        <taxon>Gammaproteobacteria</taxon>
        <taxon>Cellvibrionales</taxon>
        <taxon>Cellvibrionaceae</taxon>
        <taxon>Pseudomaricurvus</taxon>
    </lineage>
</organism>
<dbReference type="Pfam" id="PF07715">
    <property type="entry name" value="Plug"/>
    <property type="match status" value="1"/>
</dbReference>
<dbReference type="PANTHER" id="PTHR32552">
    <property type="entry name" value="FERRICHROME IRON RECEPTOR-RELATED"/>
    <property type="match status" value="1"/>
</dbReference>
<feature type="chain" id="PRO_5039326943" evidence="13">
    <location>
        <begin position="45"/>
        <end position="875"/>
    </location>
</feature>
<evidence type="ECO:0000256" key="5">
    <source>
        <dbReference type="ARBA" id="ARBA00022692"/>
    </source>
</evidence>
<accession>A0A9E5JU97</accession>
<keyword evidence="3 11" id="KW-1134">Transmembrane beta strand</keyword>
<evidence type="ECO:0000256" key="11">
    <source>
        <dbReference type="PROSITE-ProRule" id="PRU01360"/>
    </source>
</evidence>
<evidence type="ECO:0000256" key="10">
    <source>
        <dbReference type="ARBA" id="ARBA00023237"/>
    </source>
</evidence>
<dbReference type="Pfam" id="PF00593">
    <property type="entry name" value="TonB_dep_Rec_b-barrel"/>
    <property type="match status" value="1"/>
</dbReference>
<dbReference type="InterPro" id="IPR012910">
    <property type="entry name" value="Plug_dom"/>
</dbReference>
<dbReference type="PANTHER" id="PTHR32552:SF81">
    <property type="entry name" value="TONB-DEPENDENT OUTER MEMBRANE RECEPTOR"/>
    <property type="match status" value="1"/>
</dbReference>
<keyword evidence="8 12" id="KW-0798">TonB box</keyword>
<dbReference type="PROSITE" id="PS52016">
    <property type="entry name" value="TONB_DEPENDENT_REC_3"/>
    <property type="match status" value="1"/>
</dbReference>
<reference evidence="16" key="1">
    <citation type="submission" date="2020-03" db="EMBL/GenBank/DDBJ databases">
        <authorList>
            <person name="Guo F."/>
        </authorList>
    </citation>
    <scope>NUCLEOTIDE SEQUENCE</scope>
    <source>
        <strain evidence="16">JCM 30134</strain>
    </source>
</reference>
<evidence type="ECO:0000259" key="15">
    <source>
        <dbReference type="Pfam" id="PF07715"/>
    </source>
</evidence>
<comment type="caution">
    <text evidence="16">The sequence shown here is derived from an EMBL/GenBank/DDBJ whole genome shotgun (WGS) entry which is preliminary data.</text>
</comment>
<evidence type="ECO:0000313" key="16">
    <source>
        <dbReference type="EMBL" id="NHO65005.1"/>
    </source>
</evidence>
<dbReference type="AlphaFoldDB" id="A0A9E5JU97"/>
<dbReference type="InterPro" id="IPR039426">
    <property type="entry name" value="TonB-dep_rcpt-like"/>
</dbReference>
<evidence type="ECO:0000256" key="4">
    <source>
        <dbReference type="ARBA" id="ARBA00022496"/>
    </source>
</evidence>
<dbReference type="SUPFAM" id="SSF56935">
    <property type="entry name" value="Porins"/>
    <property type="match status" value="1"/>
</dbReference>
<feature type="domain" description="TonB-dependent receptor plug" evidence="15">
    <location>
        <begin position="76"/>
        <end position="179"/>
    </location>
</feature>
<evidence type="ECO:0000256" key="9">
    <source>
        <dbReference type="ARBA" id="ARBA00023136"/>
    </source>
</evidence>
<evidence type="ECO:0000256" key="13">
    <source>
        <dbReference type="SAM" id="SignalP"/>
    </source>
</evidence>
<evidence type="ECO:0000256" key="3">
    <source>
        <dbReference type="ARBA" id="ARBA00022452"/>
    </source>
</evidence>
<keyword evidence="7" id="KW-0406">Ion transport</keyword>
<proteinExistence type="inferred from homology"/>
<dbReference type="Gene3D" id="2.40.170.20">
    <property type="entry name" value="TonB-dependent receptor, beta-barrel domain"/>
    <property type="match status" value="2"/>
</dbReference>
<feature type="signal peptide" evidence="13">
    <location>
        <begin position="1"/>
        <end position="44"/>
    </location>
</feature>
<evidence type="ECO:0000256" key="12">
    <source>
        <dbReference type="RuleBase" id="RU003357"/>
    </source>
</evidence>
<comment type="similarity">
    <text evidence="11 12">Belongs to the TonB-dependent receptor family.</text>
</comment>
<dbReference type="RefSeq" id="WP_167182943.1">
    <property type="nucleotide sequence ID" value="NZ_JAAONZ010000003.1"/>
</dbReference>
<protein>
    <submittedName>
        <fullName evidence="16">TonB-dependent receptor</fullName>
    </submittedName>
</protein>
<keyword evidence="10 11" id="KW-0998">Cell outer membrane</keyword>
<keyword evidence="5 11" id="KW-0812">Transmembrane</keyword>